<dbReference type="STRING" id="196109.A0A136INP8"/>
<dbReference type="GO" id="GO:0004040">
    <property type="term" value="F:amidase activity"/>
    <property type="evidence" value="ECO:0007669"/>
    <property type="project" value="UniProtKB-EC"/>
</dbReference>
<dbReference type="InterPro" id="IPR036928">
    <property type="entry name" value="AS_sf"/>
</dbReference>
<name>A0A136INP8_9PEZI</name>
<evidence type="ECO:0000256" key="1">
    <source>
        <dbReference type="ARBA" id="ARBA00001311"/>
    </source>
</evidence>
<reference evidence="8" key="1">
    <citation type="submission" date="2016-02" db="EMBL/GenBank/DDBJ databases">
        <title>Draft genome sequence of Microdochium bolleyi, a fungal endophyte of beachgrass.</title>
        <authorList>
            <consortium name="DOE Joint Genome Institute"/>
            <person name="David A.S."/>
            <person name="May G."/>
            <person name="Haridas S."/>
            <person name="Lim J."/>
            <person name="Wang M."/>
            <person name="Labutti K."/>
            <person name="Lipzen A."/>
            <person name="Barry K."/>
            <person name="Grigoriev I.V."/>
        </authorList>
    </citation>
    <scope>NUCLEOTIDE SEQUENCE [LARGE SCALE GENOMIC DNA]</scope>
    <source>
        <strain evidence="8">J235TASD1</strain>
    </source>
</reference>
<protein>
    <recommendedName>
        <fullName evidence="3">amidase</fullName>
        <ecNumber evidence="3">3.5.1.4</ecNumber>
    </recommendedName>
</protein>
<evidence type="ECO:0000313" key="8">
    <source>
        <dbReference type="Proteomes" id="UP000070501"/>
    </source>
</evidence>
<dbReference type="PROSITE" id="PS00571">
    <property type="entry name" value="AMIDASES"/>
    <property type="match status" value="1"/>
</dbReference>
<dbReference type="PANTHER" id="PTHR46072">
    <property type="entry name" value="AMIDASE-RELATED-RELATED"/>
    <property type="match status" value="1"/>
</dbReference>
<feature type="active site" description="Acyl-ester intermediate" evidence="5">
    <location>
        <position position="246"/>
    </location>
</feature>
<dbReference type="InParanoid" id="A0A136INP8"/>
<dbReference type="Proteomes" id="UP000070501">
    <property type="component" value="Unassembled WGS sequence"/>
</dbReference>
<comment type="catalytic activity">
    <reaction evidence="1">
        <text>a monocarboxylic acid amide + H2O = a monocarboxylate + NH4(+)</text>
        <dbReference type="Rhea" id="RHEA:12020"/>
        <dbReference type="ChEBI" id="CHEBI:15377"/>
        <dbReference type="ChEBI" id="CHEBI:28938"/>
        <dbReference type="ChEBI" id="CHEBI:35757"/>
        <dbReference type="ChEBI" id="CHEBI:83628"/>
        <dbReference type="EC" id="3.5.1.4"/>
    </reaction>
</comment>
<dbReference type="OrthoDB" id="6428749at2759"/>
<gene>
    <name evidence="7" type="ORF">Micbo1qcDRAFT_140190</name>
</gene>
<dbReference type="Gene3D" id="3.90.1300.10">
    <property type="entry name" value="Amidase signature (AS) domain"/>
    <property type="match status" value="1"/>
</dbReference>
<dbReference type="InterPro" id="IPR020556">
    <property type="entry name" value="Amidase_CS"/>
</dbReference>
<keyword evidence="4" id="KW-0378">Hydrolase</keyword>
<sequence length="565" mass="61399">MTVTYTTTTITAEGKPEWKLRAAAKRAEIHAGIPPEWLLPSSVLSSPPSNTLTYLRTSGILTPLELEITETVSAPVLLARIAQGTYTAAAVTRAFSKRAAIAQQLTGCCTEMFFATALREAEALDEHYASTGGKTVGPLHGLPVSLKDLLDVQGVDTTEGWVGLIGKPAQEDCGVVKVLRRLGAVMYVKTNISQSIMMSDSYNHVFLQNVHSHNRELISGGSSGGEGALVGCLGSIAGFGTDTGGSVRIPSNMQGCYGLAPTVGRVSFADSGKQVRFIAPPVVGPITSSIETMETVLEAYMNQGQPWLAEPFVYPIPWRSELARKPETGKKLRIGWYVDDGQVLPQPPITAQVRRVVGLLRDAGHEVLEWSTPEHGELWASWGKAIMADGGRYARDSCALSGEPLIEGMIVGTDADLLTQLEAEALSDRRVEHQKAYLRRWAESGVDALICPTQTFTGMRTRVWVKSDQYVGYTCVWNWLGFAALAMPVGVIDEENAQPDETWRTHEVRNKSDKFNHEIYEPSLVMGMPVGVQVIGGRFGEEKTLSVAKVIKELLDQDNANNGKQ</sequence>
<evidence type="ECO:0000256" key="2">
    <source>
        <dbReference type="ARBA" id="ARBA00009199"/>
    </source>
</evidence>
<comment type="similarity">
    <text evidence="2">Belongs to the amidase family.</text>
</comment>
<dbReference type="Pfam" id="PF01425">
    <property type="entry name" value="Amidase"/>
    <property type="match status" value="1"/>
</dbReference>
<evidence type="ECO:0000313" key="7">
    <source>
        <dbReference type="EMBL" id="KXJ86556.1"/>
    </source>
</evidence>
<proteinExistence type="inferred from homology"/>
<dbReference type="AlphaFoldDB" id="A0A136INP8"/>
<evidence type="ECO:0000256" key="4">
    <source>
        <dbReference type="ARBA" id="ARBA00022801"/>
    </source>
</evidence>
<evidence type="ECO:0000259" key="6">
    <source>
        <dbReference type="Pfam" id="PF01425"/>
    </source>
</evidence>
<dbReference type="EC" id="3.5.1.4" evidence="3"/>
<feature type="domain" description="Amidase" evidence="6">
    <location>
        <begin position="91"/>
        <end position="545"/>
    </location>
</feature>
<evidence type="ECO:0000256" key="3">
    <source>
        <dbReference type="ARBA" id="ARBA00012922"/>
    </source>
</evidence>
<feature type="active site" description="Charge relay system" evidence="5">
    <location>
        <position position="147"/>
    </location>
</feature>
<dbReference type="InterPro" id="IPR023631">
    <property type="entry name" value="Amidase_dom"/>
</dbReference>
<dbReference type="FunCoup" id="A0A136INP8">
    <property type="interactions" value="56"/>
</dbReference>
<accession>A0A136INP8</accession>
<organism evidence="7 8">
    <name type="scientific">Microdochium bolleyi</name>
    <dbReference type="NCBI Taxonomy" id="196109"/>
    <lineage>
        <taxon>Eukaryota</taxon>
        <taxon>Fungi</taxon>
        <taxon>Dikarya</taxon>
        <taxon>Ascomycota</taxon>
        <taxon>Pezizomycotina</taxon>
        <taxon>Sordariomycetes</taxon>
        <taxon>Xylariomycetidae</taxon>
        <taxon>Xylariales</taxon>
        <taxon>Microdochiaceae</taxon>
        <taxon>Microdochium</taxon>
    </lineage>
</organism>
<dbReference type="EMBL" id="KQ964267">
    <property type="protein sequence ID" value="KXJ86556.1"/>
    <property type="molecule type" value="Genomic_DNA"/>
</dbReference>
<dbReference type="PANTHER" id="PTHR46072:SF1">
    <property type="entry name" value="AMIDASE"/>
    <property type="match status" value="1"/>
</dbReference>
<dbReference type="SUPFAM" id="SSF75304">
    <property type="entry name" value="Amidase signature (AS) enzymes"/>
    <property type="match status" value="1"/>
</dbReference>
<evidence type="ECO:0000256" key="5">
    <source>
        <dbReference type="PIRSR" id="PIRSR001221-1"/>
    </source>
</evidence>
<dbReference type="PIRSF" id="PIRSF001221">
    <property type="entry name" value="Amidase_fungi"/>
    <property type="match status" value="1"/>
</dbReference>
<keyword evidence="8" id="KW-1185">Reference proteome</keyword>
<feature type="active site" description="Charge relay system" evidence="5">
    <location>
        <position position="222"/>
    </location>
</feature>